<sequence>MCDVPCRAALAAAICDALQSRLPSPLHLSFAAAPAAEWLSAEAAEPLLVARAPALFAEFGCARGAPPLQGKSVSSGKSGSAFLVGGGGGVSPADARSYSALLKQLAPHEAALLGRLHAPLLARYAGGSLLAPLLARLRSGGFAAALLDNVARPPPAALPAPPPFDLKGIRLYAHEARLRSLLGARGLRLGARPLAALRRALAADLRLLAEHNLVDYSYLLSVFPSPAPPRPCAALAAHVDFAAPLPAAQGAPLVAALMVQPGGLCLPVLARVGIIDYLREFRFTEHMEHLRNTLVRDVVAGERNHAVVPVNKFARQFGEFFNDSIFSPFDPEWMPRSNERPLDRLYSGCSRLVHELTGAVHLANRSQRHRVRHLRVPSTPNPALRNSIETRNGAKHAER</sequence>
<accession>A0AB34IN99</accession>
<dbReference type="EMBL" id="JBGBPQ010000022">
    <property type="protein sequence ID" value="KAL1502889.1"/>
    <property type="molecule type" value="Genomic_DNA"/>
</dbReference>
<keyword evidence="3" id="KW-1185">Reference proteome</keyword>
<gene>
    <name evidence="2" type="ORF">AB1Y20_010962</name>
</gene>
<evidence type="ECO:0000313" key="2">
    <source>
        <dbReference type="EMBL" id="KAL1502889.1"/>
    </source>
</evidence>
<dbReference type="SUPFAM" id="SSF56104">
    <property type="entry name" value="SAICAR synthase-like"/>
    <property type="match status" value="1"/>
</dbReference>
<dbReference type="Gene3D" id="3.30.810.10">
    <property type="entry name" value="2-Layer Sandwich"/>
    <property type="match status" value="1"/>
</dbReference>
<dbReference type="Proteomes" id="UP001515480">
    <property type="component" value="Unassembled WGS sequence"/>
</dbReference>
<dbReference type="InterPro" id="IPR027483">
    <property type="entry name" value="PInositol-4-P-4/5-kinase_C_sf"/>
</dbReference>
<name>A0AB34IN99_PRYPA</name>
<evidence type="ECO:0000313" key="3">
    <source>
        <dbReference type="Proteomes" id="UP001515480"/>
    </source>
</evidence>
<proteinExistence type="predicted"/>
<evidence type="ECO:0000256" key="1">
    <source>
        <dbReference type="SAM" id="MobiDB-lite"/>
    </source>
</evidence>
<feature type="region of interest" description="Disordered" evidence="1">
    <location>
        <begin position="377"/>
        <end position="399"/>
    </location>
</feature>
<reference evidence="2 3" key="1">
    <citation type="journal article" date="2024" name="Science">
        <title>Giant polyketide synthase enzymes in the biosynthesis of giant marine polyether toxins.</title>
        <authorList>
            <person name="Fallon T.R."/>
            <person name="Shende V.V."/>
            <person name="Wierzbicki I.H."/>
            <person name="Pendleton A.L."/>
            <person name="Watervoot N.F."/>
            <person name="Auber R.P."/>
            <person name="Gonzalez D.J."/>
            <person name="Wisecaver J.H."/>
            <person name="Moore B.S."/>
        </authorList>
    </citation>
    <scope>NUCLEOTIDE SEQUENCE [LARGE SCALE GENOMIC DNA]</scope>
    <source>
        <strain evidence="2 3">12B1</strain>
    </source>
</reference>
<comment type="caution">
    <text evidence="2">The sequence shown here is derived from an EMBL/GenBank/DDBJ whole genome shotgun (WGS) entry which is preliminary data.</text>
</comment>
<organism evidence="2 3">
    <name type="scientific">Prymnesium parvum</name>
    <name type="common">Toxic golden alga</name>
    <dbReference type="NCBI Taxonomy" id="97485"/>
    <lineage>
        <taxon>Eukaryota</taxon>
        <taxon>Haptista</taxon>
        <taxon>Haptophyta</taxon>
        <taxon>Prymnesiophyceae</taxon>
        <taxon>Prymnesiales</taxon>
        <taxon>Prymnesiaceae</taxon>
        <taxon>Prymnesium</taxon>
    </lineage>
</organism>
<protein>
    <submittedName>
        <fullName evidence="2">Uncharacterized protein</fullName>
    </submittedName>
</protein>
<dbReference type="AlphaFoldDB" id="A0AB34IN99"/>